<dbReference type="GO" id="GO:0016740">
    <property type="term" value="F:transferase activity"/>
    <property type="evidence" value="ECO:0007669"/>
    <property type="project" value="UniProtKB-KW"/>
</dbReference>
<dbReference type="AlphaFoldDB" id="A0A1E3VRJ5"/>
<proteinExistence type="predicted"/>
<keyword evidence="2" id="KW-1185">Reference proteome</keyword>
<keyword evidence="1" id="KW-0808">Transferase</keyword>
<sequence length="193" mass="21481">MARLVVRSRAESPELKKAASSIEQAAWTELGYLNYTRAHYEHYEGLLDEYPEYQLCLVDEETGYPVAVANSVPFVCSGPDDLPAEGWDWVVETAARTKHTKANMLGALAVSVPAVHRSKGYARLIIRSLLNLAESKKLNGVVVPVRPTGKVRHPWVPIADYMTWKDDKGRPYDPWLRSHLPPAARSSGLASAR</sequence>
<dbReference type="InterPro" id="IPR016181">
    <property type="entry name" value="Acyl_CoA_acyltransferase"/>
</dbReference>
<evidence type="ECO:0000313" key="1">
    <source>
        <dbReference type="EMBL" id="ODR96150.1"/>
    </source>
</evidence>
<dbReference type="SUPFAM" id="SSF55729">
    <property type="entry name" value="Acyl-CoA N-acyltransferases (Nat)"/>
    <property type="match status" value="1"/>
</dbReference>
<protein>
    <submittedName>
        <fullName evidence="1">Transferase</fullName>
    </submittedName>
</protein>
<dbReference type="Gene3D" id="3.40.630.30">
    <property type="match status" value="1"/>
</dbReference>
<dbReference type="STRING" id="1774969.AUC69_15390"/>
<evidence type="ECO:0000313" key="2">
    <source>
        <dbReference type="Proteomes" id="UP000094472"/>
    </source>
</evidence>
<gene>
    <name evidence="1" type="ORF">AUC69_15390</name>
</gene>
<accession>A0A1E3VRJ5</accession>
<organism evidence="1 2">
    <name type="scientific">Methyloceanibacter superfactus</name>
    <dbReference type="NCBI Taxonomy" id="1774969"/>
    <lineage>
        <taxon>Bacteria</taxon>
        <taxon>Pseudomonadati</taxon>
        <taxon>Pseudomonadota</taxon>
        <taxon>Alphaproteobacteria</taxon>
        <taxon>Hyphomicrobiales</taxon>
        <taxon>Hyphomicrobiaceae</taxon>
        <taxon>Methyloceanibacter</taxon>
    </lineage>
</organism>
<dbReference type="Proteomes" id="UP000094472">
    <property type="component" value="Unassembled WGS sequence"/>
</dbReference>
<reference evidence="1 2" key="1">
    <citation type="journal article" date="2016" name="Environ. Microbiol.">
        <title>New Methyloceanibacter diversity from North Sea sediments includes methanotroph containing solely the soluble methane monooxygenase.</title>
        <authorList>
            <person name="Vekeman B."/>
            <person name="Kerckhof F.M."/>
            <person name="Cremers G."/>
            <person name="de Vos P."/>
            <person name="Vandamme P."/>
            <person name="Boon N."/>
            <person name="Op den Camp H.J."/>
            <person name="Heylen K."/>
        </authorList>
    </citation>
    <scope>NUCLEOTIDE SEQUENCE [LARGE SCALE GENOMIC DNA]</scope>
    <source>
        <strain evidence="1 2">R-67175</strain>
    </source>
</reference>
<dbReference type="RefSeq" id="WP_069442451.1">
    <property type="nucleotide sequence ID" value="NZ_LPWF01000030.1"/>
</dbReference>
<dbReference type="EMBL" id="LPWF01000030">
    <property type="protein sequence ID" value="ODR96150.1"/>
    <property type="molecule type" value="Genomic_DNA"/>
</dbReference>
<comment type="caution">
    <text evidence="1">The sequence shown here is derived from an EMBL/GenBank/DDBJ whole genome shotgun (WGS) entry which is preliminary data.</text>
</comment>
<name>A0A1E3VRJ5_9HYPH</name>